<dbReference type="AlphaFoldDB" id="A0A316YLG1"/>
<reference evidence="8" key="1">
    <citation type="journal article" date="2018" name="Mol. Biol. Evol.">
        <title>Broad Genomic Sampling Reveals a Smut Pathogenic Ancestry of the Fungal Clade Ustilaginomycotina.</title>
        <authorList>
            <person name="Kijpornyongpan T."/>
            <person name="Mondo S.J."/>
            <person name="Barry K."/>
            <person name="Sandor L."/>
            <person name="Lee J."/>
            <person name="Lipzen A."/>
            <person name="Pangilinan J."/>
            <person name="LaButti K."/>
            <person name="Hainaut M."/>
            <person name="Henrissat B."/>
            <person name="Grigoriev I.V."/>
            <person name="Spatafora J.W."/>
            <person name="Aime M.C."/>
        </authorList>
    </citation>
    <scope>NUCLEOTIDE SEQUENCE [LARGE SCALE GENOMIC DNA]</scope>
    <source>
        <strain evidence="8">MCA 4198</strain>
    </source>
</reference>
<keyword evidence="3 6" id="KW-0812">Transmembrane</keyword>
<name>A0A316YLG1_9BASI</name>
<feature type="transmembrane region" description="Helical" evidence="6">
    <location>
        <begin position="110"/>
        <end position="136"/>
    </location>
</feature>
<dbReference type="EMBL" id="KZ819637">
    <property type="protein sequence ID" value="PWN89498.1"/>
    <property type="molecule type" value="Genomic_DNA"/>
</dbReference>
<organism evidence="8 9">
    <name type="scientific">Acaromyces ingoldii</name>
    <dbReference type="NCBI Taxonomy" id="215250"/>
    <lineage>
        <taxon>Eukaryota</taxon>
        <taxon>Fungi</taxon>
        <taxon>Dikarya</taxon>
        <taxon>Basidiomycota</taxon>
        <taxon>Ustilaginomycotina</taxon>
        <taxon>Exobasidiomycetes</taxon>
        <taxon>Exobasidiales</taxon>
        <taxon>Cryptobasidiaceae</taxon>
        <taxon>Acaromyces</taxon>
    </lineage>
</organism>
<keyword evidence="5 6" id="KW-0472">Membrane</keyword>
<dbReference type="Proteomes" id="UP000245768">
    <property type="component" value="Unassembled WGS sequence"/>
</dbReference>
<dbReference type="InterPro" id="IPR011701">
    <property type="entry name" value="MFS"/>
</dbReference>
<feature type="transmembrane region" description="Helical" evidence="6">
    <location>
        <begin position="371"/>
        <end position="394"/>
    </location>
</feature>
<feature type="transmembrane region" description="Helical" evidence="6">
    <location>
        <begin position="179"/>
        <end position="199"/>
    </location>
</feature>
<dbReference type="Gene3D" id="1.20.1250.20">
    <property type="entry name" value="MFS general substrate transporter like domains"/>
    <property type="match status" value="2"/>
</dbReference>
<feature type="transmembrane region" description="Helical" evidence="6">
    <location>
        <begin position="85"/>
        <end position="103"/>
    </location>
</feature>
<dbReference type="STRING" id="215250.A0A316YLG1"/>
<sequence>MDEKYAGKGNAEERIATLDATPAVDVGTPLPDLTPEEREVDRRVRRKIDFLILPLCALNYFFSSMDRSDIGNAKIAGFQKAIHASNLQYASIVSFFYIGYLVMQPVGSLLIGYVETWAILGAANMFWGTMTCLLLLSRNDVLPRVLRVLIGASEGLVQINNVFLTLWYTHEEIATRTGIWYSSGVLAGSFNGLIAYGASVHTHASLQPWQILFLTEGLLPIVFGPIFMYFYPSRPEKVTKFFTEEEKALCIARTMRARNTAGAKLTIRGMLSIFRSPETYLLWLCYFCVIWSSSGYGNFLPAIVNGLGFDTEISQLLTVPIAFLGFLSVNFWCIVSDRFQWRGPLIMGLALSSAAGFAILAGVSHGLGVRMFALCLINASVQPLIPLTLSFLFTNTVGFSRRALSIPLQNVFGQIGGLASGYTFVDSPRYFRGTLGACGNLIGLTVLVAILDLYFMHENRKKRARADSDETLDDRLRSFDELGTKHPDFYFTL</sequence>
<feature type="transmembrane region" description="Helical" evidence="6">
    <location>
        <begin position="431"/>
        <end position="455"/>
    </location>
</feature>
<dbReference type="GeneID" id="37044068"/>
<evidence type="ECO:0000256" key="2">
    <source>
        <dbReference type="ARBA" id="ARBA00022448"/>
    </source>
</evidence>
<feature type="transmembrane region" description="Helical" evidence="6">
    <location>
        <begin position="148"/>
        <end position="167"/>
    </location>
</feature>
<dbReference type="PANTHER" id="PTHR43791:SF36">
    <property type="entry name" value="TRANSPORTER, PUTATIVE (AFU_ORTHOLOGUE AFUA_6G08340)-RELATED"/>
    <property type="match status" value="1"/>
</dbReference>
<keyword evidence="9" id="KW-1185">Reference proteome</keyword>
<dbReference type="OrthoDB" id="2985014at2759"/>
<feature type="transmembrane region" description="Helical" evidence="6">
    <location>
        <begin position="313"/>
        <end position="333"/>
    </location>
</feature>
<dbReference type="Pfam" id="PF07690">
    <property type="entry name" value="MFS_1"/>
    <property type="match status" value="1"/>
</dbReference>
<evidence type="ECO:0000313" key="9">
    <source>
        <dbReference type="Proteomes" id="UP000245768"/>
    </source>
</evidence>
<dbReference type="RefSeq" id="XP_025376696.1">
    <property type="nucleotide sequence ID" value="XM_025522152.1"/>
</dbReference>
<accession>A0A316YLG1</accession>
<evidence type="ECO:0000256" key="4">
    <source>
        <dbReference type="ARBA" id="ARBA00022989"/>
    </source>
</evidence>
<dbReference type="SUPFAM" id="SSF103473">
    <property type="entry name" value="MFS general substrate transporter"/>
    <property type="match status" value="1"/>
</dbReference>
<evidence type="ECO:0000256" key="5">
    <source>
        <dbReference type="ARBA" id="ARBA00023136"/>
    </source>
</evidence>
<dbReference type="PANTHER" id="PTHR43791">
    <property type="entry name" value="PERMEASE-RELATED"/>
    <property type="match status" value="1"/>
</dbReference>
<feature type="domain" description="Major facilitator superfamily (MFS) profile" evidence="7">
    <location>
        <begin position="52"/>
        <end position="461"/>
    </location>
</feature>
<dbReference type="InterPro" id="IPR020846">
    <property type="entry name" value="MFS_dom"/>
</dbReference>
<keyword evidence="2" id="KW-0813">Transport</keyword>
<dbReference type="GO" id="GO:0016020">
    <property type="term" value="C:membrane"/>
    <property type="evidence" value="ECO:0007669"/>
    <property type="project" value="UniProtKB-SubCell"/>
</dbReference>
<dbReference type="InterPro" id="IPR036259">
    <property type="entry name" value="MFS_trans_sf"/>
</dbReference>
<dbReference type="PROSITE" id="PS50850">
    <property type="entry name" value="MFS"/>
    <property type="match status" value="1"/>
</dbReference>
<evidence type="ECO:0000256" key="3">
    <source>
        <dbReference type="ARBA" id="ARBA00022692"/>
    </source>
</evidence>
<comment type="subcellular location">
    <subcellularLocation>
        <location evidence="1">Membrane</location>
        <topology evidence="1">Multi-pass membrane protein</topology>
    </subcellularLocation>
</comment>
<dbReference type="GO" id="GO:0022857">
    <property type="term" value="F:transmembrane transporter activity"/>
    <property type="evidence" value="ECO:0007669"/>
    <property type="project" value="InterPro"/>
</dbReference>
<evidence type="ECO:0000256" key="6">
    <source>
        <dbReference type="SAM" id="Phobius"/>
    </source>
</evidence>
<gene>
    <name evidence="8" type="ORF">FA10DRAFT_268042</name>
</gene>
<feature type="transmembrane region" description="Helical" evidence="6">
    <location>
        <begin position="280"/>
        <end position="301"/>
    </location>
</feature>
<feature type="transmembrane region" description="Helical" evidence="6">
    <location>
        <begin position="211"/>
        <end position="231"/>
    </location>
</feature>
<protein>
    <submittedName>
        <fullName evidence="8">MFS general substrate transporter</fullName>
    </submittedName>
</protein>
<proteinExistence type="predicted"/>
<dbReference type="InParanoid" id="A0A316YLG1"/>
<evidence type="ECO:0000256" key="1">
    <source>
        <dbReference type="ARBA" id="ARBA00004141"/>
    </source>
</evidence>
<keyword evidence="4 6" id="KW-1133">Transmembrane helix</keyword>
<feature type="transmembrane region" description="Helical" evidence="6">
    <location>
        <begin position="345"/>
        <end position="365"/>
    </location>
</feature>
<evidence type="ECO:0000259" key="7">
    <source>
        <dbReference type="PROSITE" id="PS50850"/>
    </source>
</evidence>
<evidence type="ECO:0000313" key="8">
    <source>
        <dbReference type="EMBL" id="PWN89498.1"/>
    </source>
</evidence>